<dbReference type="AlphaFoldDB" id="M0QP55"/>
<dbReference type="InterPro" id="IPR032330">
    <property type="entry name" value="EF-G-binding_C"/>
</dbReference>
<name>M0QP55_9ACTN</name>
<evidence type="ECO:0000313" key="3">
    <source>
        <dbReference type="Proteomes" id="UP000011666"/>
    </source>
</evidence>
<reference evidence="2 3" key="1">
    <citation type="submission" date="2013-01" db="EMBL/GenBank/DDBJ databases">
        <title>Whole genome shotgun sequence of Gordonia soli NBRC 108243.</title>
        <authorList>
            <person name="Isaki-Nakamura S."/>
            <person name="Hosoyama A."/>
            <person name="Tsuchikane K."/>
            <person name="Ando Y."/>
            <person name="Baba S."/>
            <person name="Ohji S."/>
            <person name="Hamada M."/>
            <person name="Tamura T."/>
            <person name="Yamazoe A."/>
            <person name="Yamazaki S."/>
            <person name="Fujita N."/>
        </authorList>
    </citation>
    <scope>NUCLEOTIDE SEQUENCE [LARGE SCALE GENOMIC DNA]</scope>
    <source>
        <strain evidence="2 3">NBRC 108243</strain>
    </source>
</reference>
<dbReference type="eggNOG" id="ENOG5031HHY">
    <property type="taxonomic scope" value="Bacteria"/>
</dbReference>
<dbReference type="Proteomes" id="UP000011666">
    <property type="component" value="Unassembled WGS sequence"/>
</dbReference>
<evidence type="ECO:0000259" key="1">
    <source>
        <dbReference type="Pfam" id="PF16571"/>
    </source>
</evidence>
<evidence type="ECO:0000313" key="2">
    <source>
        <dbReference type="EMBL" id="GAC70425.1"/>
    </source>
</evidence>
<dbReference type="STRING" id="1223545.GS4_35_00010"/>
<protein>
    <recommendedName>
        <fullName evidence="1">Elongation factor G-binding protein C-terminal treble-clef zinc-finger domain-containing protein</fullName>
    </recommendedName>
</protein>
<keyword evidence="3" id="KW-1185">Reference proteome</keyword>
<accession>M0QP55</accession>
<sequence>MHALTEAQIRAAFVNATRRERKSLTLPPDFDEIDWEKRDFIGWRDPKLPLVAYLIAIVDDEPVGVMLRLGAKQPRRRPQCSLCEDVQLPNEVVFYSAKRGGAAGRKGDTLGTLICSDFQCNANVRAKPSKIFAGEDPEAVRLARIESLRTRTEGFARRVIGED</sequence>
<dbReference type="RefSeq" id="WP_007624462.1">
    <property type="nucleotide sequence ID" value="NZ_BANX01000035.1"/>
</dbReference>
<feature type="domain" description="Elongation factor G-binding protein C-terminal treble-clef zinc-finger" evidence="1">
    <location>
        <begin position="8"/>
        <end position="159"/>
    </location>
</feature>
<dbReference type="Pfam" id="PF16571">
    <property type="entry name" value="FBP_C"/>
    <property type="match status" value="1"/>
</dbReference>
<organism evidence="2 3">
    <name type="scientific">Gordonia soli NBRC 108243</name>
    <dbReference type="NCBI Taxonomy" id="1223545"/>
    <lineage>
        <taxon>Bacteria</taxon>
        <taxon>Bacillati</taxon>
        <taxon>Actinomycetota</taxon>
        <taxon>Actinomycetes</taxon>
        <taxon>Mycobacteriales</taxon>
        <taxon>Gordoniaceae</taxon>
        <taxon>Gordonia</taxon>
    </lineage>
</organism>
<dbReference type="EMBL" id="BANX01000035">
    <property type="protein sequence ID" value="GAC70425.1"/>
    <property type="molecule type" value="Genomic_DNA"/>
</dbReference>
<dbReference type="OrthoDB" id="4171838at2"/>
<gene>
    <name evidence="2" type="ORF">GS4_35_00010</name>
</gene>
<proteinExistence type="predicted"/>
<comment type="caution">
    <text evidence="2">The sequence shown here is derived from an EMBL/GenBank/DDBJ whole genome shotgun (WGS) entry which is preliminary data.</text>
</comment>